<reference evidence="1" key="1">
    <citation type="submission" date="2025-02" db="EMBL/GenBank/DDBJ databases">
        <authorList>
            <consortium name="NCBI Genome Project"/>
        </authorList>
    </citation>
    <scope>NUCLEOTIDE SEQUENCE</scope>
</reference>
<dbReference type="VEuPathDB" id="FungiDB:An05g02110"/>
<name>A0AAJ8BTR7_ASPNG</name>
<dbReference type="KEGG" id="ang:An05g02110"/>
<dbReference type="AlphaFoldDB" id="A0AAJ8BTR7"/>
<organism evidence="1">
    <name type="scientific">Aspergillus niger</name>
    <dbReference type="NCBI Taxonomy" id="5061"/>
    <lineage>
        <taxon>Eukaryota</taxon>
        <taxon>Fungi</taxon>
        <taxon>Dikarya</taxon>
        <taxon>Ascomycota</taxon>
        <taxon>Pezizomycotina</taxon>
        <taxon>Eurotiomycetes</taxon>
        <taxon>Eurotiomycetidae</taxon>
        <taxon>Eurotiales</taxon>
        <taxon>Aspergillaceae</taxon>
        <taxon>Aspergillus</taxon>
        <taxon>Aspergillus subgen. Circumdati</taxon>
    </lineage>
</organism>
<reference evidence="1" key="2">
    <citation type="submission" date="2025-08" db="UniProtKB">
        <authorList>
            <consortium name="RefSeq"/>
        </authorList>
    </citation>
    <scope>IDENTIFICATION</scope>
</reference>
<dbReference type="GeneID" id="4980948"/>
<proteinExistence type="predicted"/>
<dbReference type="RefSeq" id="XP_059603730.1">
    <property type="nucleotide sequence ID" value="XM_059747954.1"/>
</dbReference>
<accession>A0AAJ8BTR7</accession>
<gene>
    <name evidence="1" type="ORF">An05g02110</name>
</gene>
<protein>
    <recommendedName>
        <fullName evidence="2">C2H2-type domain-containing protein</fullName>
    </recommendedName>
</protein>
<evidence type="ECO:0000313" key="1">
    <source>
        <dbReference type="RefSeq" id="XP_059603730.1"/>
    </source>
</evidence>
<sequence>MYILYRHNLGYSWSHYCCHPPQYSLIVFRTLMPSALVYIWKFIVHEPDHFTGFVSCTSSLTDTLAGTPIWCRLTYDDPNTRLLSGIYCLEGMTFSPYYDDDASQLQPPDPWIQTPSYAPTPGDFGRDRTPSVFCPSPEHVLDEPYTPLHQSQPNHLGFFQEPEERTTRQHRGKPCIHYTIEWKVTLNNRTVSKDTEQDLAVAPSSHWAKITQDAENVMRRKIRHNQRVRSDDTTVRVSVNERGQSDLNKRFDGTNIDWKPIEKQLLMWGNLFHIGKKLKLFISINYIEDSGPPLSRNTDKRGKSSVTRRMLTERDAQIDAEQASGQRPYWREVYQTMRCPGPPCRHEGQYCWLDPVGKKHYKLRTHHLRRLVKYVEGGGILDTHDDIPDDVREQLYAEEALRLEKQKNPKHSASGSICPPININVLPAQSSQSLTDRSVTAEQSSSSPNCIDSVDIPGFLDDAVEEYANWHLSRVGREIYRDHIKKARDVALENGLDLQQVSKEDPDFFVKQGVIIGVARRFVSDIRDWANQYRHD</sequence>
<evidence type="ECO:0008006" key="2">
    <source>
        <dbReference type="Google" id="ProtNLM"/>
    </source>
</evidence>